<protein>
    <recommendedName>
        <fullName evidence="1">RNA polymerase II transcription factor B subunit 2</fullName>
    </recommendedName>
</protein>
<dbReference type="AlphaFoldDB" id="T0M9B0"/>
<name>T0M9B0_9MICR</name>
<proteinExistence type="inferred from homology"/>
<keyword evidence="1" id="KW-0539">Nucleus</keyword>
<keyword evidence="4" id="KW-1185">Reference proteome</keyword>
<dbReference type="Pfam" id="PF03849">
    <property type="entry name" value="Tfb2"/>
    <property type="match status" value="1"/>
</dbReference>
<feature type="coiled-coil region" evidence="2">
    <location>
        <begin position="52"/>
        <end position="79"/>
    </location>
</feature>
<dbReference type="OrthoDB" id="364513at2759"/>
<organism evidence="3 4">
    <name type="scientific">Vairimorpha apis BRL 01</name>
    <dbReference type="NCBI Taxonomy" id="1037528"/>
    <lineage>
        <taxon>Eukaryota</taxon>
        <taxon>Fungi</taxon>
        <taxon>Fungi incertae sedis</taxon>
        <taxon>Microsporidia</taxon>
        <taxon>Nosematidae</taxon>
        <taxon>Vairimorpha</taxon>
    </lineage>
</organism>
<dbReference type="Proteomes" id="UP000053780">
    <property type="component" value="Unassembled WGS sequence"/>
</dbReference>
<sequence length="267" mass="31391">MNVNIDDNIDGNEAGKRDGNIKYDMNINNNKDNINVNDNIDIKYNMNINDNVTNYENINDNINIQYDNINNNKDNINIQYDMNINDNVINNKDNINIQYDININNKDNINDNINSNNNFENLLKCLVNKHLNLSKDLFSILVDSGLIDSNRDITCKGFEFLLMARCEQYWYLICHGLEYFCSGDNKESDCFNRGQDRDINMEQVQYINREHNKDIIRVDNESTNGEYNKEHNKDFNKDIIRVDNESINREHNKNIDNLTIQTLILMK</sequence>
<dbReference type="GO" id="GO:0001671">
    <property type="term" value="F:ATPase activator activity"/>
    <property type="evidence" value="ECO:0007669"/>
    <property type="project" value="InterPro"/>
</dbReference>
<keyword evidence="1" id="KW-0805">Transcription regulation</keyword>
<dbReference type="GO" id="GO:0000439">
    <property type="term" value="C:transcription factor TFIIH core complex"/>
    <property type="evidence" value="ECO:0007669"/>
    <property type="project" value="InterPro"/>
</dbReference>
<dbReference type="HOGENOM" id="CLU_1042413_0_0_1"/>
<comment type="function">
    <text evidence="1">Component of the general transcription and DNA repair factor IIH (TFIIH) core complex which is involved in general and transcription-coupled nucleotide excision repair (NER) of damaged DNA.</text>
</comment>
<dbReference type="EMBL" id="KE647346">
    <property type="protein sequence ID" value="EQB59961.1"/>
    <property type="molecule type" value="Genomic_DNA"/>
</dbReference>
<keyword evidence="1" id="KW-0804">Transcription</keyword>
<gene>
    <name evidence="3" type="ORF">NAPIS_ORF02484</name>
</gene>
<keyword evidence="2" id="KW-0175">Coiled coil</keyword>
<accession>T0M9B0</accession>
<dbReference type="VEuPathDB" id="MicrosporidiaDB:NAPIS_ORF02484"/>
<comment type="subcellular location">
    <subcellularLocation>
        <location evidence="1">Nucleus</location>
    </subcellularLocation>
</comment>
<evidence type="ECO:0000256" key="2">
    <source>
        <dbReference type="SAM" id="Coils"/>
    </source>
</evidence>
<evidence type="ECO:0000313" key="3">
    <source>
        <dbReference type="EMBL" id="EQB59961.1"/>
    </source>
</evidence>
<reference evidence="3 4" key="1">
    <citation type="journal article" date="2013" name="BMC Genomics">
        <title>Genome sequencing and comparative genomics of honey bee microsporidia, Nosema apis reveal novel insights into host-parasite interactions.</title>
        <authorList>
            <person name="Chen Yp."/>
            <person name="Pettis J.S."/>
            <person name="Zhao Y."/>
            <person name="Liu X."/>
            <person name="Tallon L.J."/>
            <person name="Sadzewicz L.D."/>
            <person name="Li R."/>
            <person name="Zheng H."/>
            <person name="Huang S."/>
            <person name="Zhang X."/>
            <person name="Hamilton M.C."/>
            <person name="Pernal S.F."/>
            <person name="Melathopoulos A.P."/>
            <person name="Yan X."/>
            <person name="Evans J.D."/>
        </authorList>
    </citation>
    <scope>NUCLEOTIDE SEQUENCE [LARGE SCALE GENOMIC DNA]</scope>
    <source>
        <strain evidence="3 4">BRL 01</strain>
    </source>
</reference>
<comment type="similarity">
    <text evidence="1">Belongs to the TFB2 family.</text>
</comment>
<dbReference type="InterPro" id="IPR004598">
    <property type="entry name" value="TFIIH_p52/Tfb2"/>
</dbReference>
<keyword evidence="1" id="KW-0227">DNA damage</keyword>
<dbReference type="GO" id="GO:0006289">
    <property type="term" value="P:nucleotide-excision repair"/>
    <property type="evidence" value="ECO:0007669"/>
    <property type="project" value="InterPro"/>
</dbReference>
<evidence type="ECO:0000256" key="1">
    <source>
        <dbReference type="RuleBase" id="RU364024"/>
    </source>
</evidence>
<keyword evidence="1" id="KW-0234">DNA repair</keyword>
<evidence type="ECO:0000313" key="4">
    <source>
        <dbReference type="Proteomes" id="UP000053780"/>
    </source>
</evidence>